<organism evidence="2 3">
    <name type="scientific">Imshaugia aleurites</name>
    <dbReference type="NCBI Taxonomy" id="172621"/>
    <lineage>
        <taxon>Eukaryota</taxon>
        <taxon>Fungi</taxon>
        <taxon>Dikarya</taxon>
        <taxon>Ascomycota</taxon>
        <taxon>Pezizomycotina</taxon>
        <taxon>Lecanoromycetes</taxon>
        <taxon>OSLEUM clade</taxon>
        <taxon>Lecanoromycetidae</taxon>
        <taxon>Lecanorales</taxon>
        <taxon>Lecanorineae</taxon>
        <taxon>Parmeliaceae</taxon>
        <taxon>Imshaugia</taxon>
    </lineage>
</organism>
<comment type="caution">
    <text evidence="2">The sequence shown here is derived from an EMBL/GenBank/DDBJ whole genome shotgun (WGS) entry which is preliminary data.</text>
</comment>
<feature type="region of interest" description="Disordered" evidence="1">
    <location>
        <begin position="84"/>
        <end position="103"/>
    </location>
</feature>
<dbReference type="Proteomes" id="UP000664534">
    <property type="component" value="Unassembled WGS sequence"/>
</dbReference>
<protein>
    <submittedName>
        <fullName evidence="2">Uncharacterized protein</fullName>
    </submittedName>
</protein>
<name>A0A8H3PK67_9LECA</name>
<reference evidence="2" key="1">
    <citation type="submission" date="2021-03" db="EMBL/GenBank/DDBJ databases">
        <authorList>
            <person name="Tagirdzhanova G."/>
        </authorList>
    </citation>
    <scope>NUCLEOTIDE SEQUENCE</scope>
</reference>
<accession>A0A8H3PK67</accession>
<feature type="compositionally biased region" description="Acidic residues" evidence="1">
    <location>
        <begin position="91"/>
        <end position="103"/>
    </location>
</feature>
<dbReference type="EMBL" id="CAJPDT010000346">
    <property type="protein sequence ID" value="CAF9942947.1"/>
    <property type="molecule type" value="Genomic_DNA"/>
</dbReference>
<keyword evidence="3" id="KW-1185">Reference proteome</keyword>
<evidence type="ECO:0000313" key="3">
    <source>
        <dbReference type="Proteomes" id="UP000664534"/>
    </source>
</evidence>
<gene>
    <name evidence="2" type="ORF">IMSHALPRED_006056</name>
</gene>
<sequence>MSTVQYTVRSILILSSSNEEFSISPEAHGRHLAPVPMRSTTRPSTSATFRGASTMRFACGIIRDGEVAKAALFFNEVLASEKVEGIGMGSEDQEGGEEGENAR</sequence>
<dbReference type="AlphaFoldDB" id="A0A8H3PK67"/>
<proteinExistence type="predicted"/>
<evidence type="ECO:0000256" key="1">
    <source>
        <dbReference type="SAM" id="MobiDB-lite"/>
    </source>
</evidence>
<feature type="non-terminal residue" evidence="2">
    <location>
        <position position="103"/>
    </location>
</feature>
<evidence type="ECO:0000313" key="2">
    <source>
        <dbReference type="EMBL" id="CAF9942947.1"/>
    </source>
</evidence>